<organism evidence="2 3">
    <name type="scientific">Trametes cubensis</name>
    <dbReference type="NCBI Taxonomy" id="1111947"/>
    <lineage>
        <taxon>Eukaryota</taxon>
        <taxon>Fungi</taxon>
        <taxon>Dikarya</taxon>
        <taxon>Basidiomycota</taxon>
        <taxon>Agaricomycotina</taxon>
        <taxon>Agaricomycetes</taxon>
        <taxon>Polyporales</taxon>
        <taxon>Polyporaceae</taxon>
        <taxon>Trametes</taxon>
    </lineage>
</organism>
<comment type="caution">
    <text evidence="2">The sequence shown here is derived from an EMBL/GenBank/DDBJ whole genome shotgun (WGS) entry which is preliminary data.</text>
</comment>
<accession>A0AAD7TPV8</accession>
<keyword evidence="3" id="KW-1185">Reference proteome</keyword>
<sequence>MSILINKGLLLVEQQGGLHLKTFCPITCPNQEAESTSAVEVKIVETISLLYHDVHISINVEIEVNTSIINIAVSTTSSTRYLQESAREADRLLRRIDEVERLSEMLETL</sequence>
<keyword evidence="1" id="KW-0175">Coiled coil</keyword>
<evidence type="ECO:0000256" key="1">
    <source>
        <dbReference type="SAM" id="Coils"/>
    </source>
</evidence>
<evidence type="ECO:0000313" key="3">
    <source>
        <dbReference type="Proteomes" id="UP001215151"/>
    </source>
</evidence>
<reference evidence="2" key="1">
    <citation type="submission" date="2022-11" db="EMBL/GenBank/DDBJ databases">
        <title>Genome Sequence of Cubamyces cubensis.</title>
        <authorList>
            <person name="Buettner E."/>
        </authorList>
    </citation>
    <scope>NUCLEOTIDE SEQUENCE</scope>
    <source>
        <strain evidence="2">MPL-01</strain>
    </source>
</reference>
<evidence type="ECO:0000313" key="2">
    <source>
        <dbReference type="EMBL" id="KAJ8473521.1"/>
    </source>
</evidence>
<gene>
    <name evidence="2" type="ORF">ONZ51_g7824</name>
</gene>
<name>A0AAD7TPV8_9APHY</name>
<dbReference type="Proteomes" id="UP001215151">
    <property type="component" value="Unassembled WGS sequence"/>
</dbReference>
<dbReference type="EMBL" id="JAPEVG010000220">
    <property type="protein sequence ID" value="KAJ8473521.1"/>
    <property type="molecule type" value="Genomic_DNA"/>
</dbReference>
<proteinExistence type="predicted"/>
<protein>
    <submittedName>
        <fullName evidence="2">Uncharacterized protein</fullName>
    </submittedName>
</protein>
<dbReference type="AlphaFoldDB" id="A0AAD7TPV8"/>
<feature type="coiled-coil region" evidence="1">
    <location>
        <begin position="82"/>
        <end position="109"/>
    </location>
</feature>